<feature type="non-terminal residue" evidence="1">
    <location>
        <position position="1"/>
    </location>
</feature>
<keyword evidence="2" id="KW-1185">Reference proteome</keyword>
<accession>A0A9N9I499</accession>
<sequence length="106" mass="12151">MSPEPRDLPFPPNQLVCFYYLEFPYSLWSSQLTNLINESASQEDSSIKSELKINEDASQDTITLEDSFSTNELKINEDKINAFDIDVSNVPLNAHYQKNVIDEFSL</sequence>
<dbReference type="AlphaFoldDB" id="A0A9N9I499"/>
<comment type="caution">
    <text evidence="1">The sequence shown here is derived from an EMBL/GenBank/DDBJ whole genome shotgun (WGS) entry which is preliminary data.</text>
</comment>
<name>A0A9N9I499_9GLOM</name>
<evidence type="ECO:0000313" key="1">
    <source>
        <dbReference type="EMBL" id="CAG8720034.1"/>
    </source>
</evidence>
<dbReference type="EMBL" id="CAJVQA010012857">
    <property type="protein sequence ID" value="CAG8720034.1"/>
    <property type="molecule type" value="Genomic_DNA"/>
</dbReference>
<proteinExistence type="predicted"/>
<evidence type="ECO:0000313" key="2">
    <source>
        <dbReference type="Proteomes" id="UP000789759"/>
    </source>
</evidence>
<dbReference type="OrthoDB" id="10497486at2759"/>
<organism evidence="1 2">
    <name type="scientific">Cetraspora pellucida</name>
    <dbReference type="NCBI Taxonomy" id="1433469"/>
    <lineage>
        <taxon>Eukaryota</taxon>
        <taxon>Fungi</taxon>
        <taxon>Fungi incertae sedis</taxon>
        <taxon>Mucoromycota</taxon>
        <taxon>Glomeromycotina</taxon>
        <taxon>Glomeromycetes</taxon>
        <taxon>Diversisporales</taxon>
        <taxon>Gigasporaceae</taxon>
        <taxon>Cetraspora</taxon>
    </lineage>
</organism>
<reference evidence="1" key="1">
    <citation type="submission" date="2021-06" db="EMBL/GenBank/DDBJ databases">
        <authorList>
            <person name="Kallberg Y."/>
            <person name="Tangrot J."/>
            <person name="Rosling A."/>
        </authorList>
    </citation>
    <scope>NUCLEOTIDE SEQUENCE</scope>
    <source>
        <strain evidence="1">FL966</strain>
    </source>
</reference>
<dbReference type="Proteomes" id="UP000789759">
    <property type="component" value="Unassembled WGS sequence"/>
</dbReference>
<protein>
    <submittedName>
        <fullName evidence="1">6510_t:CDS:1</fullName>
    </submittedName>
</protein>
<gene>
    <name evidence="1" type="ORF">CPELLU_LOCUS12846</name>
</gene>